<accession>A0A2V1DHT9</accession>
<protein>
    <submittedName>
        <fullName evidence="2">Uncharacterized protein</fullName>
    </submittedName>
</protein>
<dbReference type="Proteomes" id="UP000244855">
    <property type="component" value="Unassembled WGS sequence"/>
</dbReference>
<reference evidence="2 3" key="1">
    <citation type="journal article" date="2018" name="Sci. Rep.">
        <title>Comparative genomics provides insights into the lifestyle and reveals functional heterogeneity of dark septate endophytic fungi.</title>
        <authorList>
            <person name="Knapp D.G."/>
            <person name="Nemeth J.B."/>
            <person name="Barry K."/>
            <person name="Hainaut M."/>
            <person name="Henrissat B."/>
            <person name="Johnson J."/>
            <person name="Kuo A."/>
            <person name="Lim J.H.P."/>
            <person name="Lipzen A."/>
            <person name="Nolan M."/>
            <person name="Ohm R.A."/>
            <person name="Tamas L."/>
            <person name="Grigoriev I.V."/>
            <person name="Spatafora J.W."/>
            <person name="Nagy L.G."/>
            <person name="Kovacs G.M."/>
        </authorList>
    </citation>
    <scope>NUCLEOTIDE SEQUENCE [LARGE SCALE GENOMIC DNA]</scope>
    <source>
        <strain evidence="2 3">DSE2036</strain>
    </source>
</reference>
<gene>
    <name evidence="2" type="ORF">DM02DRAFT_658878</name>
</gene>
<evidence type="ECO:0000313" key="2">
    <source>
        <dbReference type="EMBL" id="PVH96799.1"/>
    </source>
</evidence>
<sequence>MSNITSSEPGYYIPKYPDCNDDCKGVLEEWFEQKDEWTRKFPINKSKPIFFSQVMDIGVLGQLYPCNVSSQVPDGLTASVTLDSQAEDQLRELGEKTGIHGCCKLWLNKEYYILCSFVKIVNGIDRATRYPIYSKLRPTIDKLILKESFLKPMNPNPPEDPDLYLETKWFHEVETGNTAHSDEDPAETDEDESDPEQQVDSPEGSTVNLIKQKDKEV</sequence>
<keyword evidence="3" id="KW-1185">Reference proteome</keyword>
<name>A0A2V1DHT9_9PLEO</name>
<evidence type="ECO:0000313" key="3">
    <source>
        <dbReference type="Proteomes" id="UP000244855"/>
    </source>
</evidence>
<organism evidence="2 3">
    <name type="scientific">Periconia macrospinosa</name>
    <dbReference type="NCBI Taxonomy" id="97972"/>
    <lineage>
        <taxon>Eukaryota</taxon>
        <taxon>Fungi</taxon>
        <taxon>Dikarya</taxon>
        <taxon>Ascomycota</taxon>
        <taxon>Pezizomycotina</taxon>
        <taxon>Dothideomycetes</taxon>
        <taxon>Pleosporomycetidae</taxon>
        <taxon>Pleosporales</taxon>
        <taxon>Massarineae</taxon>
        <taxon>Periconiaceae</taxon>
        <taxon>Periconia</taxon>
    </lineage>
</organism>
<feature type="compositionally biased region" description="Polar residues" evidence="1">
    <location>
        <begin position="198"/>
        <end position="209"/>
    </location>
</feature>
<dbReference type="EMBL" id="KZ805454">
    <property type="protein sequence ID" value="PVH96799.1"/>
    <property type="molecule type" value="Genomic_DNA"/>
</dbReference>
<evidence type="ECO:0000256" key="1">
    <source>
        <dbReference type="SAM" id="MobiDB-lite"/>
    </source>
</evidence>
<proteinExistence type="predicted"/>
<dbReference type="AlphaFoldDB" id="A0A2V1DHT9"/>
<feature type="region of interest" description="Disordered" evidence="1">
    <location>
        <begin position="174"/>
        <end position="217"/>
    </location>
</feature>
<feature type="compositionally biased region" description="Acidic residues" evidence="1">
    <location>
        <begin position="184"/>
        <end position="197"/>
    </location>
</feature>